<sequence>MRPSSFNNIPRGQNFPPFPRNVPGPMPRGPMPNFGYRPPGAFQPGMMPPPGFQPRPQPGFQQALQQGLQQAPTQTPKLDSFMNTANKWLATAQSFQPLIQQATPMLQNLPALWKLYKGFQSSPKNEEQEFVDDELDDEYYDEEFEDEPIVEPERPKRRREKSARRVRSEQRAEQIEQKPRSKSRPKPKPITSQPSMPRIFQPPYHFD</sequence>
<dbReference type="Pfam" id="PF14181">
    <property type="entry name" value="YqfQ"/>
    <property type="match status" value="1"/>
</dbReference>
<dbReference type="Proteomes" id="UP000272238">
    <property type="component" value="Unassembled WGS sequence"/>
</dbReference>
<dbReference type="AlphaFoldDB" id="A0A494Z982"/>
<feature type="compositionally biased region" description="Polar residues" evidence="1">
    <location>
        <begin position="1"/>
        <end position="11"/>
    </location>
</feature>
<evidence type="ECO:0000313" key="2">
    <source>
        <dbReference type="EMBL" id="RKQ19137.1"/>
    </source>
</evidence>
<comment type="caution">
    <text evidence="2">The sequence shown here is derived from an EMBL/GenBank/DDBJ whole genome shotgun (WGS) entry which is preliminary data.</text>
</comment>
<dbReference type="EMBL" id="RBZN01000005">
    <property type="protein sequence ID" value="RKQ19137.1"/>
    <property type="molecule type" value="Genomic_DNA"/>
</dbReference>
<organism evidence="2 3">
    <name type="scientific">Ureibacillus endophyticus</name>
    <dbReference type="NCBI Taxonomy" id="1978490"/>
    <lineage>
        <taxon>Bacteria</taxon>
        <taxon>Bacillati</taxon>
        <taxon>Bacillota</taxon>
        <taxon>Bacilli</taxon>
        <taxon>Bacillales</taxon>
        <taxon>Caryophanaceae</taxon>
        <taxon>Ureibacillus</taxon>
    </lineage>
</organism>
<feature type="compositionally biased region" description="Basic and acidic residues" evidence="1">
    <location>
        <begin position="166"/>
        <end position="179"/>
    </location>
</feature>
<feature type="region of interest" description="Disordered" evidence="1">
    <location>
        <begin position="1"/>
        <end position="76"/>
    </location>
</feature>
<evidence type="ECO:0008006" key="4">
    <source>
        <dbReference type="Google" id="ProtNLM"/>
    </source>
</evidence>
<keyword evidence="3" id="KW-1185">Reference proteome</keyword>
<feature type="compositionally biased region" description="Acidic residues" evidence="1">
    <location>
        <begin position="138"/>
        <end position="150"/>
    </location>
</feature>
<evidence type="ECO:0000256" key="1">
    <source>
        <dbReference type="SAM" id="MobiDB-lite"/>
    </source>
</evidence>
<dbReference type="InterPro" id="IPR025571">
    <property type="entry name" value="YqfQ"/>
</dbReference>
<protein>
    <recommendedName>
        <fullName evidence="4">4-hydroxy-3-methylbut-2-enyl diphosphate reductase</fullName>
    </recommendedName>
</protein>
<name>A0A494Z982_9BACL</name>
<feature type="region of interest" description="Disordered" evidence="1">
    <location>
        <begin position="138"/>
        <end position="207"/>
    </location>
</feature>
<accession>A0A494Z982</accession>
<reference evidence="2 3" key="1">
    <citation type="journal article" date="2016" name="Antonie Van Leeuwenhoek">
        <title>Lysinibacillus endophyticus sp. nov., an indole-3-acetic acid producing endophytic bacterium isolated from corn root (Zea mays cv. Xinken-5).</title>
        <authorList>
            <person name="Yu J."/>
            <person name="Guan X."/>
            <person name="Liu C."/>
            <person name="Xiang W."/>
            <person name="Yu Z."/>
            <person name="Liu X."/>
            <person name="Wang G."/>
        </authorList>
    </citation>
    <scope>NUCLEOTIDE SEQUENCE [LARGE SCALE GENOMIC DNA]</scope>
    <source>
        <strain evidence="2 3">DSM 100506</strain>
    </source>
</reference>
<feature type="compositionally biased region" description="Basic residues" evidence="1">
    <location>
        <begin position="155"/>
        <end position="165"/>
    </location>
</feature>
<dbReference type="OrthoDB" id="2860117at2"/>
<evidence type="ECO:0000313" key="3">
    <source>
        <dbReference type="Proteomes" id="UP000272238"/>
    </source>
</evidence>
<feature type="compositionally biased region" description="Pro residues" evidence="1">
    <location>
        <begin position="16"/>
        <end position="30"/>
    </location>
</feature>
<feature type="compositionally biased region" description="Pro residues" evidence="1">
    <location>
        <begin position="46"/>
        <end position="57"/>
    </location>
</feature>
<dbReference type="RefSeq" id="WP_121213301.1">
    <property type="nucleotide sequence ID" value="NZ_JAMYWW010000001.1"/>
</dbReference>
<gene>
    <name evidence="2" type="ORF">D8M03_03545</name>
</gene>
<feature type="compositionally biased region" description="Low complexity" evidence="1">
    <location>
        <begin position="58"/>
        <end position="76"/>
    </location>
</feature>
<proteinExistence type="predicted"/>